<feature type="transmembrane region" description="Helical" evidence="6">
    <location>
        <begin position="155"/>
        <end position="177"/>
    </location>
</feature>
<dbReference type="STRING" id="767434.Fraau_1018"/>
<dbReference type="eggNOG" id="COG2814">
    <property type="taxonomic scope" value="Bacteria"/>
</dbReference>
<dbReference type="Proteomes" id="UP000005234">
    <property type="component" value="Chromosome"/>
</dbReference>
<accession>H8L2L5</accession>
<dbReference type="PANTHER" id="PTHR42718:SF9">
    <property type="entry name" value="MAJOR FACILITATOR SUPERFAMILY MULTIDRUG TRANSPORTER MFSC"/>
    <property type="match status" value="1"/>
</dbReference>
<feature type="transmembrane region" description="Helical" evidence="6">
    <location>
        <begin position="271"/>
        <end position="295"/>
    </location>
</feature>
<feature type="domain" description="Major facilitator superfamily (MFS) profile" evidence="7">
    <location>
        <begin position="30"/>
        <end position="466"/>
    </location>
</feature>
<organism evidence="8 9">
    <name type="scientific">Frateuria aurantia (strain ATCC 33424 / DSM 6220 / KCTC 2777 / LMG 1558 / NBRC 3245 / NCIMB 13370)</name>
    <name type="common">Acetobacter aurantius</name>
    <dbReference type="NCBI Taxonomy" id="767434"/>
    <lineage>
        <taxon>Bacteria</taxon>
        <taxon>Pseudomonadati</taxon>
        <taxon>Pseudomonadota</taxon>
        <taxon>Gammaproteobacteria</taxon>
        <taxon>Lysobacterales</taxon>
        <taxon>Rhodanobacteraceae</taxon>
        <taxon>Frateuria</taxon>
    </lineage>
</organism>
<dbReference type="RefSeq" id="WP_014402488.1">
    <property type="nucleotide sequence ID" value="NC_017033.1"/>
</dbReference>
<evidence type="ECO:0000256" key="6">
    <source>
        <dbReference type="SAM" id="Phobius"/>
    </source>
</evidence>
<dbReference type="KEGG" id="fau:Fraau_1018"/>
<evidence type="ECO:0000259" key="7">
    <source>
        <dbReference type="PROSITE" id="PS50850"/>
    </source>
</evidence>
<dbReference type="InterPro" id="IPR011701">
    <property type="entry name" value="MFS"/>
</dbReference>
<feature type="transmembrane region" description="Helical" evidence="6">
    <location>
        <begin position="375"/>
        <end position="396"/>
    </location>
</feature>
<keyword evidence="3 6" id="KW-0812">Transmembrane</keyword>
<dbReference type="AlphaFoldDB" id="H8L2L5"/>
<dbReference type="InterPro" id="IPR020846">
    <property type="entry name" value="MFS_dom"/>
</dbReference>
<proteinExistence type="predicted"/>
<keyword evidence="4 6" id="KW-1133">Transmembrane helix</keyword>
<dbReference type="GO" id="GO:0022857">
    <property type="term" value="F:transmembrane transporter activity"/>
    <property type="evidence" value="ECO:0007669"/>
    <property type="project" value="InterPro"/>
</dbReference>
<comment type="subcellular location">
    <subcellularLocation>
        <location evidence="1">Membrane</location>
        <topology evidence="1">Multi-pass membrane protein</topology>
    </subcellularLocation>
</comment>
<gene>
    <name evidence="8" type="ordered locus">Fraau_1018</name>
</gene>
<evidence type="ECO:0000313" key="8">
    <source>
        <dbReference type="EMBL" id="AFC85482.1"/>
    </source>
</evidence>
<feature type="transmembrane region" description="Helical" evidence="6">
    <location>
        <begin position="96"/>
        <end position="115"/>
    </location>
</feature>
<evidence type="ECO:0000256" key="1">
    <source>
        <dbReference type="ARBA" id="ARBA00004141"/>
    </source>
</evidence>
<dbReference type="HOGENOM" id="CLU_000960_28_0_6"/>
<keyword evidence="2" id="KW-0813">Transport</keyword>
<evidence type="ECO:0000256" key="2">
    <source>
        <dbReference type="ARBA" id="ARBA00022448"/>
    </source>
</evidence>
<dbReference type="EMBL" id="CP003350">
    <property type="protein sequence ID" value="AFC85482.1"/>
    <property type="molecule type" value="Genomic_DNA"/>
</dbReference>
<dbReference type="InterPro" id="IPR036259">
    <property type="entry name" value="MFS_trans_sf"/>
</dbReference>
<evidence type="ECO:0000256" key="4">
    <source>
        <dbReference type="ARBA" id="ARBA00022989"/>
    </source>
</evidence>
<dbReference type="Pfam" id="PF07690">
    <property type="entry name" value="MFS_1"/>
    <property type="match status" value="1"/>
</dbReference>
<feature type="transmembrane region" description="Helical" evidence="6">
    <location>
        <begin position="121"/>
        <end position="143"/>
    </location>
</feature>
<feature type="transmembrane region" description="Helical" evidence="6">
    <location>
        <begin position="72"/>
        <end position="89"/>
    </location>
</feature>
<dbReference type="GO" id="GO:0016020">
    <property type="term" value="C:membrane"/>
    <property type="evidence" value="ECO:0007669"/>
    <property type="project" value="UniProtKB-SubCell"/>
</dbReference>
<feature type="transmembrane region" description="Helical" evidence="6">
    <location>
        <begin position="27"/>
        <end position="52"/>
    </location>
</feature>
<evidence type="ECO:0000313" key="9">
    <source>
        <dbReference type="Proteomes" id="UP000005234"/>
    </source>
</evidence>
<feature type="transmembrane region" description="Helical" evidence="6">
    <location>
        <begin position="447"/>
        <end position="465"/>
    </location>
</feature>
<keyword evidence="9" id="KW-1185">Reference proteome</keyword>
<sequence length="466" mass="49880">MRTSAQIEQAGRIEKARLAPADLPPNIWKVVSVAILGAFLALLNTTVVSVSLSSLAKEFGSTLEQIQWATSAYLLAIAMVLPLTGWLVQRMGIRRLYVFCFVAFLLTSLLCGFAESTRWLVLFRVLQGLSAGMLAPLAQLTMARSAGKQLARVSGYAAATIVLAPLLGPLVASAILAQASWHWLFWMNVPITFVAILMAWYFLPVEGKRISPAPMLDWRGMTLIAPGIALALAGLEQLHAVMGILMLVAAAALLTTFVWHCRRTENSLLDLALFSHPVFCAAACTQFMLNGAIIATQVLVPLYLVHATGRSPADVGWMLAPLGMGMLGAFICMGSLTDRLGYRVVAVCGALLASAGMCLFILLPDIPSLTTLPMLALLMVGAGQGAIGVPSTTAAYTALEKKRLPMAATTLNVVQRLGGPVMATVCAQLLAWRLALEPQSTGPYLHSLWMLVLLHALCALSAFRLK</sequence>
<reference evidence="8" key="1">
    <citation type="submission" date="2012-02" db="EMBL/GenBank/DDBJ databases">
        <title>The complete genome of Frateuria aurantia DSM 6220.</title>
        <authorList>
            <consortium name="US DOE Joint Genome Institute (JGI-PGF)"/>
            <person name="Lucas S."/>
            <person name="Copeland A."/>
            <person name="Lapidus A."/>
            <person name="Glavina del Rio T."/>
            <person name="Dalin E."/>
            <person name="Tice H."/>
            <person name="Bruce D."/>
            <person name="Goodwin L."/>
            <person name="Pitluck S."/>
            <person name="Peters L."/>
            <person name="Ovchinnikova G."/>
            <person name="Teshima H."/>
            <person name="Kyrpides N."/>
            <person name="Mavromatis K."/>
            <person name="Ivanova N."/>
            <person name="Brettin T."/>
            <person name="Detter J.C."/>
            <person name="Han C."/>
            <person name="Larimer F."/>
            <person name="Land M."/>
            <person name="Hauser L."/>
            <person name="Markowitz V."/>
            <person name="Cheng J.-F."/>
            <person name="Hugenholtz P."/>
            <person name="Woyke T."/>
            <person name="Wu D."/>
            <person name="Brambilla E."/>
            <person name="Klenk H.-P."/>
            <person name="Eisen J.A."/>
        </authorList>
    </citation>
    <scope>NUCLEOTIDE SEQUENCE</scope>
    <source>
        <strain evidence="8">DSM 6220</strain>
    </source>
</reference>
<feature type="transmembrane region" description="Helical" evidence="6">
    <location>
        <begin position="315"/>
        <end position="333"/>
    </location>
</feature>
<dbReference type="OrthoDB" id="9812221at2"/>
<feature type="transmembrane region" description="Helical" evidence="6">
    <location>
        <begin position="183"/>
        <end position="203"/>
    </location>
</feature>
<feature type="transmembrane region" description="Helical" evidence="6">
    <location>
        <begin position="240"/>
        <end position="259"/>
    </location>
</feature>
<feature type="transmembrane region" description="Helical" evidence="6">
    <location>
        <begin position="417"/>
        <end position="435"/>
    </location>
</feature>
<evidence type="ECO:0000256" key="3">
    <source>
        <dbReference type="ARBA" id="ARBA00022692"/>
    </source>
</evidence>
<dbReference type="PANTHER" id="PTHR42718">
    <property type="entry name" value="MAJOR FACILITATOR SUPERFAMILY MULTIDRUG TRANSPORTER MFSC"/>
    <property type="match status" value="1"/>
</dbReference>
<dbReference type="Gene3D" id="1.20.1250.20">
    <property type="entry name" value="MFS general substrate transporter like domains"/>
    <property type="match status" value="1"/>
</dbReference>
<feature type="transmembrane region" description="Helical" evidence="6">
    <location>
        <begin position="340"/>
        <end position="363"/>
    </location>
</feature>
<name>H8L2L5_FRAAD</name>
<keyword evidence="5 6" id="KW-0472">Membrane</keyword>
<dbReference type="PROSITE" id="PS50850">
    <property type="entry name" value="MFS"/>
    <property type="match status" value="1"/>
</dbReference>
<feature type="transmembrane region" description="Helical" evidence="6">
    <location>
        <begin position="215"/>
        <end position="234"/>
    </location>
</feature>
<protein>
    <submittedName>
        <fullName evidence="8">Arabinose efflux permease family protein</fullName>
    </submittedName>
</protein>
<dbReference type="Gene3D" id="1.20.1720.10">
    <property type="entry name" value="Multidrug resistance protein D"/>
    <property type="match status" value="1"/>
</dbReference>
<dbReference type="SUPFAM" id="SSF103473">
    <property type="entry name" value="MFS general substrate transporter"/>
    <property type="match status" value="1"/>
</dbReference>
<evidence type="ECO:0000256" key="5">
    <source>
        <dbReference type="ARBA" id="ARBA00023136"/>
    </source>
</evidence>